<evidence type="ECO:0000256" key="1">
    <source>
        <dbReference type="SAM" id="MobiDB-lite"/>
    </source>
</evidence>
<dbReference type="AlphaFoldDB" id="A0A0J9E3H1"/>
<accession>A0A0J9E3H1</accession>
<evidence type="ECO:0000313" key="2">
    <source>
        <dbReference type="EMBL" id="KMW57325.1"/>
    </source>
</evidence>
<dbReference type="EMBL" id="LFTY01000002">
    <property type="protein sequence ID" value="KMW57325.1"/>
    <property type="molecule type" value="Genomic_DNA"/>
</dbReference>
<organism evidence="2 3">
    <name type="scientific">Candidatus Rhodobacter oscarellae</name>
    <dbReference type="NCBI Taxonomy" id="1675527"/>
    <lineage>
        <taxon>Bacteria</taxon>
        <taxon>Pseudomonadati</taxon>
        <taxon>Pseudomonadota</taxon>
        <taxon>Alphaproteobacteria</taxon>
        <taxon>Rhodobacterales</taxon>
        <taxon>Rhodobacter group</taxon>
        <taxon>Rhodobacter</taxon>
    </lineage>
</organism>
<feature type="region of interest" description="Disordered" evidence="1">
    <location>
        <begin position="1"/>
        <end position="29"/>
    </location>
</feature>
<name>A0A0J9E3H1_9RHOB</name>
<evidence type="ECO:0000313" key="3">
    <source>
        <dbReference type="Proteomes" id="UP000037178"/>
    </source>
</evidence>
<dbReference type="Proteomes" id="UP000037178">
    <property type="component" value="Unassembled WGS sequence"/>
</dbReference>
<reference evidence="2 3" key="1">
    <citation type="submission" date="2015-06" db="EMBL/GenBank/DDBJ databases">
        <title>Draft genome sequence of an Alphaproteobacteria species associated to the Mediterranean sponge Oscarella lobularis.</title>
        <authorList>
            <person name="Jourda C."/>
            <person name="Santini S."/>
            <person name="Claverie J.-M."/>
        </authorList>
    </citation>
    <scope>NUCLEOTIDE SEQUENCE [LARGE SCALE GENOMIC DNA]</scope>
    <source>
        <strain evidence="2">IGS</strain>
    </source>
</reference>
<comment type="caution">
    <text evidence="2">The sequence shown here is derived from an EMBL/GenBank/DDBJ whole genome shotgun (WGS) entry which is preliminary data.</text>
</comment>
<gene>
    <name evidence="2" type="ORF">AIOL_002287</name>
</gene>
<sequence>MRGFTPRTAARRVNLSEMPAATMDGPDPQLGAVREGSRQVAAALRIQNGNEKMRGFGMARLAFGMALLANARISSARALRPILM</sequence>
<keyword evidence="3" id="KW-1185">Reference proteome</keyword>
<dbReference type="PATRIC" id="fig|1675527.3.peg.2401"/>
<protein>
    <submittedName>
        <fullName evidence="2">Uncharacterized protein</fullName>
    </submittedName>
</protein>
<proteinExistence type="predicted"/>